<feature type="region of interest" description="Disordered" evidence="1">
    <location>
        <begin position="44"/>
        <end position="74"/>
    </location>
</feature>
<organism evidence="4 5">
    <name type="scientific">Mytilus galloprovincialis</name>
    <name type="common">Mediterranean mussel</name>
    <dbReference type="NCBI Taxonomy" id="29158"/>
    <lineage>
        <taxon>Eukaryota</taxon>
        <taxon>Metazoa</taxon>
        <taxon>Spiralia</taxon>
        <taxon>Lophotrochozoa</taxon>
        <taxon>Mollusca</taxon>
        <taxon>Bivalvia</taxon>
        <taxon>Autobranchia</taxon>
        <taxon>Pteriomorphia</taxon>
        <taxon>Mytilida</taxon>
        <taxon>Mytiloidea</taxon>
        <taxon>Mytilidae</taxon>
        <taxon>Mytilinae</taxon>
        <taxon>Mytilus</taxon>
    </lineage>
</organism>
<dbReference type="Pfam" id="PF04427">
    <property type="entry name" value="Brix"/>
    <property type="match status" value="1"/>
</dbReference>
<dbReference type="EMBL" id="UYJE01001015">
    <property type="protein sequence ID" value="VDH98420.1"/>
    <property type="molecule type" value="Genomic_DNA"/>
</dbReference>
<comment type="caution">
    <text evidence="4">The sequence shown here is derived from an EMBL/GenBank/DDBJ whole genome shotgun (WGS) entry which is preliminary data.</text>
</comment>
<dbReference type="PANTHER" id="PTHR22734:SF3">
    <property type="entry name" value="RIBOSOME PRODUCTION FACTOR 1"/>
    <property type="match status" value="1"/>
</dbReference>
<dbReference type="FunFam" id="3.40.50.10480:FF:000002">
    <property type="entry name" value="Ribosome production factor 1"/>
    <property type="match status" value="1"/>
</dbReference>
<keyword evidence="2" id="KW-0472">Membrane</keyword>
<feature type="transmembrane region" description="Helical" evidence="2">
    <location>
        <begin position="405"/>
        <end position="424"/>
    </location>
</feature>
<feature type="domain" description="Brix" evidence="3">
    <location>
        <begin position="114"/>
        <end position="296"/>
    </location>
</feature>
<dbReference type="GO" id="GO:0005730">
    <property type="term" value="C:nucleolus"/>
    <property type="evidence" value="ECO:0007669"/>
    <property type="project" value="TreeGrafter"/>
</dbReference>
<dbReference type="InterPro" id="IPR036259">
    <property type="entry name" value="MFS_trans_sf"/>
</dbReference>
<feature type="transmembrane region" description="Helical" evidence="2">
    <location>
        <begin position="335"/>
        <end position="360"/>
    </location>
</feature>
<evidence type="ECO:0000256" key="1">
    <source>
        <dbReference type="SAM" id="MobiDB-lite"/>
    </source>
</evidence>
<dbReference type="GO" id="GO:0030687">
    <property type="term" value="C:preribosome, large subunit precursor"/>
    <property type="evidence" value="ECO:0007669"/>
    <property type="project" value="TreeGrafter"/>
</dbReference>
<dbReference type="SMART" id="SM00879">
    <property type="entry name" value="Brix"/>
    <property type="match status" value="1"/>
</dbReference>
<dbReference type="PANTHER" id="PTHR22734">
    <property type="entry name" value="U3 SMALL NUCLEOLAR RIBONUCLEOPROTEIN PROTEIN IMP4"/>
    <property type="match status" value="1"/>
</dbReference>
<dbReference type="GO" id="GO:0000460">
    <property type="term" value="P:maturation of 5.8S rRNA"/>
    <property type="evidence" value="ECO:0007669"/>
    <property type="project" value="TreeGrafter"/>
</dbReference>
<evidence type="ECO:0000313" key="4">
    <source>
        <dbReference type="EMBL" id="VDH98420.1"/>
    </source>
</evidence>
<accession>A0A8B6C1T4</accession>
<dbReference type="AlphaFoldDB" id="A0A8B6C1T4"/>
<evidence type="ECO:0000256" key="2">
    <source>
        <dbReference type="SAM" id="Phobius"/>
    </source>
</evidence>
<protein>
    <submittedName>
        <fullName evidence="4">Ribosome production factor 1</fullName>
    </submittedName>
</protein>
<gene>
    <name evidence="4" type="ORF">MGAL_10B079912</name>
</gene>
<dbReference type="SUPFAM" id="SSF52954">
    <property type="entry name" value="Class II aaRS ABD-related"/>
    <property type="match status" value="1"/>
</dbReference>
<dbReference type="Proteomes" id="UP000596742">
    <property type="component" value="Unassembled WGS sequence"/>
</dbReference>
<evidence type="ECO:0000313" key="5">
    <source>
        <dbReference type="Proteomes" id="UP000596742"/>
    </source>
</evidence>
<reference evidence="4" key="1">
    <citation type="submission" date="2018-11" db="EMBL/GenBank/DDBJ databases">
        <authorList>
            <person name="Alioto T."/>
            <person name="Alioto T."/>
        </authorList>
    </citation>
    <scope>NUCLEOTIDE SEQUENCE</scope>
</reference>
<name>A0A8B6C1T4_MYTGA</name>
<feature type="region of interest" description="Disordered" evidence="1">
    <location>
        <begin position="1"/>
        <end position="30"/>
    </location>
</feature>
<feature type="compositionally biased region" description="Polar residues" evidence="1">
    <location>
        <begin position="19"/>
        <end position="29"/>
    </location>
</feature>
<sequence>MAAKGKQENVGSDEEEETVQTIPQRNISGIRNKILRNEAYKKLKKEKAKTKIEEKKKRKREEEASGEKEPKKVPKTIESMRVYDETMVNPDDEEVMLDEATDELASYFNRETLPKLLITTCDRPGARTNKFCKELKKMLPNAEIKYRRGLDLKKIIPQAMERDFTDILVINEDRKEPNGLVITHLPEGPTAHFKLSNLRLSTELKRPGGMSAHRPEVILNNFNTRLGHSVGRLLASLFPHDPQFDGRRVVTFHNQRDFVFVRHHRYVFRNNKKVGLQQLGPKFTLKLRSLQKGTFDSKYGEYEWIHKSKDGDDGLVVLIQDDNVIEYKLPVWRKICFAIGGVPYQMTNAVVSFFFSIFLLEVAEIRPTYASIIVFGGRVWDAFTDPMCGFLVSRTNTRFGKFRPWILFSAPFACITYFLLWYVPDFSEEGKLGWYFVFYCLFQCLMSGLHVPYTSLTMVISNNQKDRDSATAYSKYISFGAAAYYFLL</sequence>
<keyword evidence="2" id="KW-1133">Transmembrane helix</keyword>
<dbReference type="PROSITE" id="PS50833">
    <property type="entry name" value="BRIX"/>
    <property type="match status" value="1"/>
</dbReference>
<dbReference type="InterPro" id="IPR007109">
    <property type="entry name" value="Brix"/>
</dbReference>
<keyword evidence="2" id="KW-0812">Transmembrane</keyword>
<dbReference type="GO" id="GO:0042134">
    <property type="term" value="F:rRNA primary transcript binding"/>
    <property type="evidence" value="ECO:0007669"/>
    <property type="project" value="InterPro"/>
</dbReference>
<proteinExistence type="predicted"/>
<evidence type="ECO:0000259" key="3">
    <source>
        <dbReference type="PROSITE" id="PS50833"/>
    </source>
</evidence>
<feature type="compositionally biased region" description="Basic and acidic residues" evidence="1">
    <location>
        <begin position="49"/>
        <end position="72"/>
    </location>
</feature>
<dbReference type="Gene3D" id="3.40.50.10480">
    <property type="entry name" value="Probable brix-domain ribosomal biogenesis protein"/>
    <property type="match status" value="1"/>
</dbReference>
<keyword evidence="5" id="KW-1185">Reference proteome</keyword>
<dbReference type="Gene3D" id="1.20.1250.20">
    <property type="entry name" value="MFS general substrate transporter like domains"/>
    <property type="match status" value="1"/>
</dbReference>
<dbReference type="Pfam" id="PF13347">
    <property type="entry name" value="MFS_2"/>
    <property type="match status" value="1"/>
</dbReference>
<dbReference type="SUPFAM" id="SSF103473">
    <property type="entry name" value="MFS general substrate transporter"/>
    <property type="match status" value="1"/>
</dbReference>
<dbReference type="InterPro" id="IPR044281">
    <property type="entry name" value="IMP4/RPF1"/>
</dbReference>
<dbReference type="OrthoDB" id="10253204at2759"/>
<feature type="transmembrane region" description="Helical" evidence="2">
    <location>
        <begin position="436"/>
        <end position="460"/>
    </location>
</feature>
<dbReference type="GO" id="GO:0000470">
    <property type="term" value="P:maturation of LSU-rRNA"/>
    <property type="evidence" value="ECO:0007669"/>
    <property type="project" value="TreeGrafter"/>
</dbReference>